<dbReference type="PANTHER" id="PTHR47785">
    <property type="entry name" value="ZN(II)2CYS6 TRANSCRIPTION FACTOR (EUROFUNG)-RELATED-RELATED"/>
    <property type="match status" value="1"/>
</dbReference>
<dbReference type="AlphaFoldDB" id="A0A0N1HWY1"/>
<name>A0A0N1HWY1_9EURO</name>
<comment type="caution">
    <text evidence="2">The sequence shown here is derived from an EMBL/GenBank/DDBJ whole genome shotgun (WGS) entry which is preliminary data.</text>
</comment>
<dbReference type="EMBL" id="LFJN01000007">
    <property type="protein sequence ID" value="KPI42303.1"/>
    <property type="molecule type" value="Genomic_DNA"/>
</dbReference>
<dbReference type="RefSeq" id="XP_018002266.1">
    <property type="nucleotide sequence ID" value="XM_018150361.1"/>
</dbReference>
<accession>A0A0N1HWY1</accession>
<evidence type="ECO:0008006" key="4">
    <source>
        <dbReference type="Google" id="ProtNLM"/>
    </source>
</evidence>
<dbReference type="GeneID" id="28742241"/>
<organism evidence="2 3">
    <name type="scientific">Cyphellophora attinorum</name>
    <dbReference type="NCBI Taxonomy" id="1664694"/>
    <lineage>
        <taxon>Eukaryota</taxon>
        <taxon>Fungi</taxon>
        <taxon>Dikarya</taxon>
        <taxon>Ascomycota</taxon>
        <taxon>Pezizomycotina</taxon>
        <taxon>Eurotiomycetes</taxon>
        <taxon>Chaetothyriomycetidae</taxon>
        <taxon>Chaetothyriales</taxon>
        <taxon>Cyphellophoraceae</taxon>
        <taxon>Cyphellophora</taxon>
    </lineage>
</organism>
<dbReference type="STRING" id="1664694.A0A0N1HWY1"/>
<dbReference type="PANTHER" id="PTHR47785:SF5">
    <property type="entry name" value="ZN(II)2CYS6 TRANSCRIPTION FACTOR (EUROFUNG)"/>
    <property type="match status" value="1"/>
</dbReference>
<evidence type="ECO:0000313" key="3">
    <source>
        <dbReference type="Proteomes" id="UP000038010"/>
    </source>
</evidence>
<gene>
    <name evidence="2" type="ORF">AB675_9796</name>
</gene>
<dbReference type="CDD" id="cd12148">
    <property type="entry name" value="fungal_TF_MHR"/>
    <property type="match status" value="1"/>
</dbReference>
<feature type="compositionally biased region" description="Basic and acidic residues" evidence="1">
    <location>
        <begin position="29"/>
        <end position="38"/>
    </location>
</feature>
<dbReference type="OrthoDB" id="4356994at2759"/>
<dbReference type="InterPro" id="IPR053181">
    <property type="entry name" value="EcdB-like_regulator"/>
</dbReference>
<dbReference type="Proteomes" id="UP000038010">
    <property type="component" value="Unassembled WGS sequence"/>
</dbReference>
<reference evidence="2 3" key="1">
    <citation type="submission" date="2015-06" db="EMBL/GenBank/DDBJ databases">
        <title>Draft genome of the ant-associated black yeast Phialophora attae CBS 131958.</title>
        <authorList>
            <person name="Moreno L.F."/>
            <person name="Stielow B.J."/>
            <person name="de Hoog S."/>
            <person name="Vicente V.A."/>
            <person name="Weiss V.A."/>
            <person name="de Vries M."/>
            <person name="Cruz L.M."/>
            <person name="Souza E.M."/>
        </authorList>
    </citation>
    <scope>NUCLEOTIDE SEQUENCE [LARGE SCALE GENOMIC DNA]</scope>
    <source>
        <strain evidence="2 3">CBS 131958</strain>
    </source>
</reference>
<evidence type="ECO:0000256" key="1">
    <source>
        <dbReference type="SAM" id="MobiDB-lite"/>
    </source>
</evidence>
<evidence type="ECO:0000313" key="2">
    <source>
        <dbReference type="EMBL" id="KPI42303.1"/>
    </source>
</evidence>
<protein>
    <recommendedName>
        <fullName evidence="4">Transcription factor domain-containing protein</fullName>
    </recommendedName>
</protein>
<sequence length="399" mass="45420">MDQRLIELMDREKPHHVQQRSAPCGSTVHVDEQPHHEGPPASQVLLRANKDMSIEAMLQWAVFQPYLGPKSSESGIRGHRDTFGIIEEDFSQLLWHDKINLQQGEINDLVESFISEILPSNPILDPVNLRLQAHDLITFNSVLLYNGQSCLLLVILALGSIARRDNSRRHELSVDIPREHPFFLEAERYFRASQLRLPSLLRESDLLAAQCMFFTAVYLSFTMRIVAAWKAFAQAGTHCLAHLSSRGIIDQTVDLARSPDSITTDFFEQRVRDDSLYWVILKGEAELCIELGMAGSALQESPYPHTFPNPPHLADMMANEWPQTLREATDRNYLMTGWFYYLGEIALKRLQNRVLDARHGGSSVDRLTPARWEEIASDLLTQLDDWYAHTPPLSGPKLT</sequence>
<proteinExistence type="predicted"/>
<feature type="region of interest" description="Disordered" evidence="1">
    <location>
        <begin position="9"/>
        <end position="41"/>
    </location>
</feature>
<dbReference type="VEuPathDB" id="FungiDB:AB675_9796"/>
<keyword evidence="3" id="KW-1185">Reference proteome</keyword>